<accession>A0A6A1QHN3</accession>
<dbReference type="AlphaFoldDB" id="A0A6A1QHN3"/>
<dbReference type="EMBL" id="SGJD01000050">
    <property type="protein sequence ID" value="KAB0407380.1"/>
    <property type="molecule type" value="Genomic_DNA"/>
</dbReference>
<keyword evidence="2" id="KW-1185">Reference proteome</keyword>
<proteinExistence type="predicted"/>
<organism evidence="1 2">
    <name type="scientific">Balaenoptera physalus</name>
    <name type="common">Fin whale</name>
    <name type="synonym">Balaena physalus</name>
    <dbReference type="NCBI Taxonomy" id="9770"/>
    <lineage>
        <taxon>Eukaryota</taxon>
        <taxon>Metazoa</taxon>
        <taxon>Chordata</taxon>
        <taxon>Craniata</taxon>
        <taxon>Vertebrata</taxon>
        <taxon>Euteleostomi</taxon>
        <taxon>Mammalia</taxon>
        <taxon>Eutheria</taxon>
        <taxon>Laurasiatheria</taxon>
        <taxon>Artiodactyla</taxon>
        <taxon>Whippomorpha</taxon>
        <taxon>Cetacea</taxon>
        <taxon>Mysticeti</taxon>
        <taxon>Balaenopteridae</taxon>
        <taxon>Balaenoptera</taxon>
    </lineage>
</organism>
<name>A0A6A1QHN3_BALPH</name>
<gene>
    <name evidence="1" type="ORF">E2I00_019951</name>
</gene>
<dbReference type="Proteomes" id="UP000437017">
    <property type="component" value="Unassembled WGS sequence"/>
</dbReference>
<comment type="caution">
    <text evidence="1">The sequence shown here is derived from an EMBL/GenBank/DDBJ whole genome shotgun (WGS) entry which is preliminary data.</text>
</comment>
<evidence type="ECO:0000313" key="2">
    <source>
        <dbReference type="Proteomes" id="UP000437017"/>
    </source>
</evidence>
<dbReference type="OrthoDB" id="9990008at2759"/>
<evidence type="ECO:0000313" key="1">
    <source>
        <dbReference type="EMBL" id="KAB0407380.1"/>
    </source>
</evidence>
<sequence>MLTTGDHFRMKDRLVYRRLHFEALMQGECPAHFNHADVAKSAGLGAAGANPLGLPYYNSVGTGQKGRPRKSKSLGPGAALATYNAALSWNRNDMELLDRDQLYPSSRKTKCMRNSFKHHQLRTVKSLPLTTTPTPRT</sequence>
<protein>
    <submittedName>
        <fullName evidence="1">Uncharacterized protein</fullName>
    </submittedName>
</protein>
<reference evidence="1 2" key="1">
    <citation type="journal article" date="2019" name="PLoS ONE">
        <title>Genomic analyses reveal an absence of contemporary introgressive admixture between fin whales and blue whales, despite known hybrids.</title>
        <authorList>
            <person name="Westbury M.V."/>
            <person name="Petersen B."/>
            <person name="Lorenzen E.D."/>
        </authorList>
    </citation>
    <scope>NUCLEOTIDE SEQUENCE [LARGE SCALE GENOMIC DNA]</scope>
    <source>
        <strain evidence="1">FinWhale-01</strain>
    </source>
</reference>